<dbReference type="VEuPathDB" id="FungiDB:EYZ11_004527"/>
<reference evidence="2 3" key="1">
    <citation type="submission" date="2019-03" db="EMBL/GenBank/DDBJ databases">
        <title>The genome sequence of a newly discovered highly antifungal drug resistant Aspergillus species, Aspergillus tanneri NIH 1004.</title>
        <authorList>
            <person name="Mounaud S."/>
            <person name="Singh I."/>
            <person name="Joardar V."/>
            <person name="Pakala S."/>
            <person name="Pakala S."/>
            <person name="Venepally P."/>
            <person name="Hoover J."/>
            <person name="Nierman W."/>
            <person name="Chung J."/>
            <person name="Losada L."/>
        </authorList>
    </citation>
    <scope>NUCLEOTIDE SEQUENCE [LARGE SCALE GENOMIC DNA]</scope>
    <source>
        <strain evidence="2 3">NIH1004</strain>
    </source>
</reference>
<organism evidence="2 3">
    <name type="scientific">Aspergillus tanneri</name>
    <dbReference type="NCBI Taxonomy" id="1220188"/>
    <lineage>
        <taxon>Eukaryota</taxon>
        <taxon>Fungi</taxon>
        <taxon>Dikarya</taxon>
        <taxon>Ascomycota</taxon>
        <taxon>Pezizomycotina</taxon>
        <taxon>Eurotiomycetes</taxon>
        <taxon>Eurotiomycetidae</taxon>
        <taxon>Eurotiales</taxon>
        <taxon>Aspergillaceae</taxon>
        <taxon>Aspergillus</taxon>
        <taxon>Aspergillus subgen. Circumdati</taxon>
    </lineage>
</organism>
<comment type="caution">
    <text evidence="2">The sequence shown here is derived from an EMBL/GenBank/DDBJ whole genome shotgun (WGS) entry which is preliminary data.</text>
</comment>
<dbReference type="EMBL" id="SOSA01000133">
    <property type="protein sequence ID" value="THC95980.1"/>
    <property type="molecule type" value="Genomic_DNA"/>
</dbReference>
<reference evidence="1 4" key="2">
    <citation type="submission" date="2019-08" db="EMBL/GenBank/DDBJ databases">
        <title>The genome sequence of a newly discovered highly antifungal drug resistant Aspergillus species, Aspergillus tanneri NIH 1004.</title>
        <authorList>
            <person name="Mounaud S."/>
            <person name="Singh I."/>
            <person name="Joardar V."/>
            <person name="Pakala S."/>
            <person name="Pakala S."/>
            <person name="Venepally P."/>
            <person name="Chung J.K."/>
            <person name="Losada L."/>
            <person name="Nierman W.C."/>
        </authorList>
    </citation>
    <scope>NUCLEOTIDE SEQUENCE [LARGE SCALE GENOMIC DNA]</scope>
    <source>
        <strain evidence="1 4">NIH1004</strain>
    </source>
</reference>
<name>A0A4S3JKW0_9EURO</name>
<sequence length="88" mass="9726">MHRALSTHNRDDNPTLAEYLYGALYAGGEAFDSIENMTHTLLAWATLADDAVEMAPIENWLHQGGLVHFDDDFGNGNGHVVFPFDGIH</sequence>
<dbReference type="EMBL" id="QUQM01000006">
    <property type="protein sequence ID" value="KAA8644219.1"/>
    <property type="molecule type" value="Genomic_DNA"/>
</dbReference>
<accession>A0A4S3JKW0</accession>
<dbReference type="Proteomes" id="UP000324241">
    <property type="component" value="Unassembled WGS sequence"/>
</dbReference>
<keyword evidence="3" id="KW-1185">Reference proteome</keyword>
<evidence type="ECO:0000313" key="4">
    <source>
        <dbReference type="Proteomes" id="UP000324241"/>
    </source>
</evidence>
<evidence type="ECO:0000313" key="2">
    <source>
        <dbReference type="EMBL" id="THC95980.1"/>
    </source>
</evidence>
<dbReference type="RefSeq" id="XP_033423580.1">
    <property type="nucleotide sequence ID" value="XM_033573028.1"/>
</dbReference>
<dbReference type="OrthoDB" id="4501789at2759"/>
<gene>
    <name evidence="1" type="ORF">ATNIH1004_008418</name>
    <name evidence="2" type="ORF">EYZ11_004527</name>
</gene>
<evidence type="ECO:0000313" key="1">
    <source>
        <dbReference type="EMBL" id="KAA8644219.1"/>
    </source>
</evidence>
<evidence type="ECO:0000313" key="3">
    <source>
        <dbReference type="Proteomes" id="UP000308092"/>
    </source>
</evidence>
<dbReference type="Proteomes" id="UP000308092">
    <property type="component" value="Unassembled WGS sequence"/>
</dbReference>
<proteinExistence type="predicted"/>
<dbReference type="AlphaFoldDB" id="A0A4S3JKW0"/>
<dbReference type="GeneID" id="54331120"/>
<protein>
    <submittedName>
        <fullName evidence="2">Uncharacterized protein</fullName>
    </submittedName>
</protein>